<organism evidence="1 2">
    <name type="scientific">Ancylobacter vacuolatus</name>
    <dbReference type="NCBI Taxonomy" id="223389"/>
    <lineage>
        <taxon>Bacteria</taxon>
        <taxon>Pseudomonadati</taxon>
        <taxon>Pseudomonadota</taxon>
        <taxon>Alphaproteobacteria</taxon>
        <taxon>Hyphomicrobiales</taxon>
        <taxon>Xanthobacteraceae</taxon>
        <taxon>Ancylobacter</taxon>
    </lineage>
</organism>
<evidence type="ECO:0000313" key="1">
    <source>
        <dbReference type="EMBL" id="MDQ0348829.1"/>
    </source>
</evidence>
<dbReference type="SUPFAM" id="SSF47240">
    <property type="entry name" value="Ferritin-like"/>
    <property type="match status" value="1"/>
</dbReference>
<gene>
    <name evidence="1" type="ORF">J2S76_003263</name>
</gene>
<dbReference type="InterPro" id="IPR009078">
    <property type="entry name" value="Ferritin-like_SF"/>
</dbReference>
<protein>
    <submittedName>
        <fullName evidence="1">DNA-binding ferritin-like protein</fullName>
    </submittedName>
</protein>
<sequence length="74" mass="8039">MTDDIAERARKLRGVTLRSDGHIARVSRLADTDADFVTAQEMLTELGSDNLQLAGFLRAPCALRRAWATSPAPA</sequence>
<proteinExistence type="predicted"/>
<reference evidence="1 2" key="1">
    <citation type="submission" date="2023-07" db="EMBL/GenBank/DDBJ databases">
        <title>Genomic Encyclopedia of Type Strains, Phase IV (KMG-IV): sequencing the most valuable type-strain genomes for metagenomic binning, comparative biology and taxonomic classification.</title>
        <authorList>
            <person name="Goeker M."/>
        </authorList>
    </citation>
    <scope>NUCLEOTIDE SEQUENCE [LARGE SCALE GENOMIC DNA]</scope>
    <source>
        <strain evidence="1 2">DSM 1277</strain>
    </source>
</reference>
<dbReference type="EMBL" id="JAUSUH010000007">
    <property type="protein sequence ID" value="MDQ0348829.1"/>
    <property type="molecule type" value="Genomic_DNA"/>
</dbReference>
<dbReference type="InterPro" id="IPR012347">
    <property type="entry name" value="Ferritin-like"/>
</dbReference>
<accession>A0ABU0DK67</accession>
<name>A0ABU0DK67_9HYPH</name>
<keyword evidence="2" id="KW-1185">Reference proteome</keyword>
<evidence type="ECO:0000313" key="2">
    <source>
        <dbReference type="Proteomes" id="UP001238467"/>
    </source>
</evidence>
<dbReference type="Gene3D" id="1.20.1260.10">
    <property type="match status" value="1"/>
</dbReference>
<dbReference type="Proteomes" id="UP001238467">
    <property type="component" value="Unassembled WGS sequence"/>
</dbReference>
<comment type="caution">
    <text evidence="1">The sequence shown here is derived from an EMBL/GenBank/DDBJ whole genome shotgun (WGS) entry which is preliminary data.</text>
</comment>